<dbReference type="SUPFAM" id="SSF46689">
    <property type="entry name" value="Homeodomain-like"/>
    <property type="match status" value="1"/>
</dbReference>
<evidence type="ECO:0000259" key="7">
    <source>
        <dbReference type="PROSITE" id="PS50071"/>
    </source>
</evidence>
<dbReference type="GO" id="GO:0005634">
    <property type="term" value="C:nucleus"/>
    <property type="evidence" value="ECO:0007669"/>
    <property type="project" value="UniProtKB-SubCell"/>
</dbReference>
<dbReference type="AlphaFoldDB" id="T1G615"/>
<dbReference type="InParanoid" id="T1G615"/>
<evidence type="ECO:0000256" key="6">
    <source>
        <dbReference type="RuleBase" id="RU000682"/>
    </source>
</evidence>
<evidence type="ECO:0000313" key="10">
    <source>
        <dbReference type="Proteomes" id="UP000015101"/>
    </source>
</evidence>
<comment type="subcellular location">
    <subcellularLocation>
        <location evidence="1 5 6">Nucleus</location>
    </subcellularLocation>
</comment>
<evidence type="ECO:0000313" key="8">
    <source>
        <dbReference type="EMBL" id="ESN97229.1"/>
    </source>
</evidence>
<dbReference type="SMART" id="SM00389">
    <property type="entry name" value="HOX"/>
    <property type="match status" value="1"/>
</dbReference>
<evidence type="ECO:0000256" key="2">
    <source>
        <dbReference type="ARBA" id="ARBA00023125"/>
    </source>
</evidence>
<dbReference type="Proteomes" id="UP000015101">
    <property type="component" value="Unassembled WGS sequence"/>
</dbReference>
<accession>T1G615</accession>
<evidence type="ECO:0000256" key="5">
    <source>
        <dbReference type="PROSITE-ProRule" id="PRU00108"/>
    </source>
</evidence>
<dbReference type="PROSITE" id="PS00027">
    <property type="entry name" value="HOMEOBOX_1"/>
    <property type="match status" value="1"/>
</dbReference>
<reference evidence="8 10" key="2">
    <citation type="journal article" date="2013" name="Nature">
        <title>Insights into bilaterian evolution from three spiralian genomes.</title>
        <authorList>
            <person name="Simakov O."/>
            <person name="Marletaz F."/>
            <person name="Cho S.J."/>
            <person name="Edsinger-Gonzales E."/>
            <person name="Havlak P."/>
            <person name="Hellsten U."/>
            <person name="Kuo D.H."/>
            <person name="Larsson T."/>
            <person name="Lv J."/>
            <person name="Arendt D."/>
            <person name="Savage R."/>
            <person name="Osoegawa K."/>
            <person name="de Jong P."/>
            <person name="Grimwood J."/>
            <person name="Chapman J.A."/>
            <person name="Shapiro H."/>
            <person name="Aerts A."/>
            <person name="Otillar R.P."/>
            <person name="Terry A.Y."/>
            <person name="Boore J.L."/>
            <person name="Grigoriev I.V."/>
            <person name="Lindberg D.R."/>
            <person name="Seaver E.C."/>
            <person name="Weisblat D.A."/>
            <person name="Putnam N.H."/>
            <person name="Rokhsar D.S."/>
        </authorList>
    </citation>
    <scope>NUCLEOTIDE SEQUENCE</scope>
</reference>
<reference evidence="9" key="3">
    <citation type="submission" date="2015-06" db="UniProtKB">
        <authorList>
            <consortium name="EnsemblMetazoa"/>
        </authorList>
    </citation>
    <scope>IDENTIFICATION</scope>
</reference>
<dbReference type="GeneID" id="20216512"/>
<dbReference type="EnsemblMetazoa" id="HelroT85680">
    <property type="protein sequence ID" value="HelroP85680"/>
    <property type="gene ID" value="HelroG85680"/>
</dbReference>
<dbReference type="CDD" id="cd00086">
    <property type="entry name" value="homeodomain"/>
    <property type="match status" value="1"/>
</dbReference>
<dbReference type="EMBL" id="KB097417">
    <property type="protein sequence ID" value="ESN97229.1"/>
    <property type="molecule type" value="Genomic_DNA"/>
</dbReference>
<name>T1G615_HELRO</name>
<dbReference type="PROSITE" id="PS50071">
    <property type="entry name" value="HOMEOBOX_2"/>
    <property type="match status" value="1"/>
</dbReference>
<dbReference type="InterPro" id="IPR001356">
    <property type="entry name" value="HD"/>
</dbReference>
<feature type="domain" description="Homeobox" evidence="7">
    <location>
        <begin position="4"/>
        <end position="64"/>
    </location>
</feature>
<dbReference type="InterPro" id="IPR017970">
    <property type="entry name" value="Homeobox_CS"/>
</dbReference>
<protein>
    <recommendedName>
        <fullName evidence="7">Homeobox domain-containing protein</fullName>
    </recommendedName>
</protein>
<dbReference type="RefSeq" id="XP_009024629.1">
    <property type="nucleotide sequence ID" value="XM_009026381.1"/>
</dbReference>
<dbReference type="Pfam" id="PF00046">
    <property type="entry name" value="Homeodomain"/>
    <property type="match status" value="1"/>
</dbReference>
<dbReference type="CTD" id="20216512"/>
<dbReference type="STRING" id="6412.T1G615"/>
<sequence length="70" mass="8462">MDKVGKKRPRFSYTRQQLKELEEHFLVNPYLTKSPMAQLSVKLNIPESQVKIWFQNRRMREKKKPGIFGR</sequence>
<dbReference type="PANTHER" id="PTHR24333:SF8">
    <property type="entry name" value="HOMEOBOX PROTEIN CEH-62"/>
    <property type="match status" value="1"/>
</dbReference>
<dbReference type="eggNOG" id="KOG0489">
    <property type="taxonomic scope" value="Eukaryota"/>
</dbReference>
<dbReference type="PRINTS" id="PR00024">
    <property type="entry name" value="HOMEOBOX"/>
</dbReference>
<organism evidence="9 10">
    <name type="scientific">Helobdella robusta</name>
    <name type="common">Californian leech</name>
    <dbReference type="NCBI Taxonomy" id="6412"/>
    <lineage>
        <taxon>Eukaryota</taxon>
        <taxon>Metazoa</taxon>
        <taxon>Spiralia</taxon>
        <taxon>Lophotrochozoa</taxon>
        <taxon>Annelida</taxon>
        <taxon>Clitellata</taxon>
        <taxon>Hirudinea</taxon>
        <taxon>Rhynchobdellida</taxon>
        <taxon>Glossiphoniidae</taxon>
        <taxon>Helobdella</taxon>
    </lineage>
</organism>
<evidence type="ECO:0000313" key="9">
    <source>
        <dbReference type="EnsemblMetazoa" id="HelroP85680"/>
    </source>
</evidence>
<dbReference type="InterPro" id="IPR020479">
    <property type="entry name" value="HD_metazoa"/>
</dbReference>
<evidence type="ECO:0000256" key="1">
    <source>
        <dbReference type="ARBA" id="ARBA00004123"/>
    </source>
</evidence>
<reference evidence="10" key="1">
    <citation type="submission" date="2012-12" db="EMBL/GenBank/DDBJ databases">
        <authorList>
            <person name="Hellsten U."/>
            <person name="Grimwood J."/>
            <person name="Chapman J.A."/>
            <person name="Shapiro H."/>
            <person name="Aerts A."/>
            <person name="Otillar R.P."/>
            <person name="Terry A.Y."/>
            <person name="Boore J.L."/>
            <person name="Simakov O."/>
            <person name="Marletaz F."/>
            <person name="Cho S.-J."/>
            <person name="Edsinger-Gonzales E."/>
            <person name="Havlak P."/>
            <person name="Kuo D.-H."/>
            <person name="Larsson T."/>
            <person name="Lv J."/>
            <person name="Arendt D."/>
            <person name="Savage R."/>
            <person name="Osoegawa K."/>
            <person name="de Jong P."/>
            <person name="Lindberg D.R."/>
            <person name="Seaver E.C."/>
            <person name="Weisblat D.A."/>
            <person name="Putnam N.H."/>
            <person name="Grigoriev I.V."/>
            <person name="Rokhsar D.S."/>
        </authorList>
    </citation>
    <scope>NUCLEOTIDE SEQUENCE</scope>
</reference>
<dbReference type="PANTHER" id="PTHR24333">
    <property type="entry name" value="HOMEO BOX HB9 LIKE A-RELATED"/>
    <property type="match status" value="1"/>
</dbReference>
<dbReference type="EMBL" id="AMQM01006406">
    <property type="status" value="NOT_ANNOTATED_CDS"/>
    <property type="molecule type" value="Genomic_DNA"/>
</dbReference>
<dbReference type="InterPro" id="IPR050848">
    <property type="entry name" value="Homeobox_TF"/>
</dbReference>
<keyword evidence="4 5" id="KW-0539">Nucleus</keyword>
<dbReference type="InterPro" id="IPR009057">
    <property type="entry name" value="Homeodomain-like_sf"/>
</dbReference>
<dbReference type="HOGENOM" id="CLU_049543_10_2_1"/>
<keyword evidence="3 5" id="KW-0371">Homeobox</keyword>
<evidence type="ECO:0000256" key="4">
    <source>
        <dbReference type="ARBA" id="ARBA00023242"/>
    </source>
</evidence>
<dbReference type="GO" id="GO:0000981">
    <property type="term" value="F:DNA-binding transcription factor activity, RNA polymerase II-specific"/>
    <property type="evidence" value="ECO:0007669"/>
    <property type="project" value="InterPro"/>
</dbReference>
<keyword evidence="10" id="KW-1185">Reference proteome</keyword>
<dbReference type="Gene3D" id="1.10.10.60">
    <property type="entry name" value="Homeodomain-like"/>
    <property type="match status" value="1"/>
</dbReference>
<dbReference type="OrthoDB" id="6159439at2759"/>
<feature type="DNA-binding region" description="Homeobox" evidence="5">
    <location>
        <begin position="6"/>
        <end position="65"/>
    </location>
</feature>
<proteinExistence type="predicted"/>
<dbReference type="KEGG" id="hro:HELRODRAFT_85680"/>
<gene>
    <name evidence="9" type="primary">20216512</name>
    <name evidence="8" type="ORF">HELRODRAFT_85680</name>
</gene>
<dbReference type="GO" id="GO:0003677">
    <property type="term" value="F:DNA binding"/>
    <property type="evidence" value="ECO:0007669"/>
    <property type="project" value="UniProtKB-UniRule"/>
</dbReference>
<evidence type="ECO:0000256" key="3">
    <source>
        <dbReference type="ARBA" id="ARBA00023155"/>
    </source>
</evidence>
<keyword evidence="2 5" id="KW-0238">DNA-binding</keyword>